<name>A0A172YEI7_9GAMM</name>
<dbReference type="InterPro" id="IPR036390">
    <property type="entry name" value="WH_DNA-bd_sf"/>
</dbReference>
<evidence type="ECO:0000313" key="6">
    <source>
        <dbReference type="Proteomes" id="UP000077875"/>
    </source>
</evidence>
<reference evidence="5 6" key="1">
    <citation type="submission" date="2016-04" db="EMBL/GenBank/DDBJ databases">
        <title>Complete Genome Sequence of Halotalea alkalilenta IHB B 13600.</title>
        <authorList>
            <person name="Swarnkar M.K."/>
            <person name="Sharma A."/>
            <person name="Kaushal K."/>
            <person name="Soni R."/>
            <person name="Rana S."/>
            <person name="Singh A.K."/>
            <person name="Gulati A."/>
        </authorList>
    </citation>
    <scope>NUCLEOTIDE SEQUENCE [LARGE SCALE GENOMIC DNA]</scope>
    <source>
        <strain evidence="5 6">IHB B 13600</strain>
    </source>
</reference>
<dbReference type="Pfam" id="PF00126">
    <property type="entry name" value="HTH_1"/>
    <property type="match status" value="1"/>
</dbReference>
<dbReference type="EMBL" id="CP015243">
    <property type="protein sequence ID" value="ANF57617.1"/>
    <property type="molecule type" value="Genomic_DNA"/>
</dbReference>
<organism evidence="5 6">
    <name type="scientific">Halotalea alkalilenta</name>
    <dbReference type="NCBI Taxonomy" id="376489"/>
    <lineage>
        <taxon>Bacteria</taxon>
        <taxon>Pseudomonadati</taxon>
        <taxon>Pseudomonadota</taxon>
        <taxon>Gammaproteobacteria</taxon>
        <taxon>Oceanospirillales</taxon>
        <taxon>Halomonadaceae</taxon>
        <taxon>Halotalea</taxon>
    </lineage>
</organism>
<dbReference type="PANTHER" id="PTHR30126">
    <property type="entry name" value="HTH-TYPE TRANSCRIPTIONAL REGULATOR"/>
    <property type="match status" value="1"/>
</dbReference>
<comment type="similarity">
    <text evidence="1">Belongs to the LysR transcriptional regulatory family.</text>
</comment>
<dbReference type="InterPro" id="IPR000847">
    <property type="entry name" value="LysR_HTH_N"/>
</dbReference>
<accession>A0A172YEI7</accession>
<proteinExistence type="inferred from homology"/>
<evidence type="ECO:0000313" key="5">
    <source>
        <dbReference type="EMBL" id="ANF57617.1"/>
    </source>
</evidence>
<dbReference type="Proteomes" id="UP000077875">
    <property type="component" value="Chromosome"/>
</dbReference>
<dbReference type="PANTHER" id="PTHR30126:SF98">
    <property type="entry name" value="HTH-TYPE TRANSCRIPTIONAL ACTIVATOR BAUR"/>
    <property type="match status" value="1"/>
</dbReference>
<dbReference type="GO" id="GO:0003700">
    <property type="term" value="F:DNA-binding transcription factor activity"/>
    <property type="evidence" value="ECO:0007669"/>
    <property type="project" value="InterPro"/>
</dbReference>
<evidence type="ECO:0000256" key="3">
    <source>
        <dbReference type="ARBA" id="ARBA00023163"/>
    </source>
</evidence>
<evidence type="ECO:0000256" key="2">
    <source>
        <dbReference type="ARBA" id="ARBA00023015"/>
    </source>
</evidence>
<gene>
    <name evidence="5" type="ORF">A5892_09215</name>
</gene>
<feature type="domain" description="HTH lysR-type" evidence="4">
    <location>
        <begin position="1"/>
        <end position="58"/>
    </location>
</feature>
<dbReference type="KEGG" id="haa:A5892_09215"/>
<dbReference type="InterPro" id="IPR036388">
    <property type="entry name" value="WH-like_DNA-bd_sf"/>
</dbReference>
<evidence type="ECO:0000256" key="1">
    <source>
        <dbReference type="ARBA" id="ARBA00009437"/>
    </source>
</evidence>
<dbReference type="GO" id="GO:0000976">
    <property type="term" value="F:transcription cis-regulatory region binding"/>
    <property type="evidence" value="ECO:0007669"/>
    <property type="project" value="TreeGrafter"/>
</dbReference>
<keyword evidence="6" id="KW-1185">Reference proteome</keyword>
<keyword evidence="3" id="KW-0804">Transcription</keyword>
<dbReference type="STRING" id="376489.A5892_09215"/>
<dbReference type="SUPFAM" id="SSF46785">
    <property type="entry name" value="Winged helix' DNA-binding domain"/>
    <property type="match status" value="1"/>
</dbReference>
<dbReference type="AlphaFoldDB" id="A0A172YEI7"/>
<sequence>MTLKHMRILNALNERKTVSGAAESLNMTTANVSKTIKEIEEFLGENLYYRKQGHYYPMPHLLPLTEVSRRVLAALDEAKSELSSLYRKADQEIRIGYSGAMLEPYACLLGKRLLSYPISYSIKLINLGIEDANERMRQGNLDIVLTAGATPYDCKWQKAPLRIKRLHLAVASKIATEKVELTDILIPSCSESTLELIMRQLLGSIDSEFKLSQFDSTMSLHIALSSPGSGLVCDDLTLDTISAREHCRILQTFAVNQIAFEVGWSELSLKDPKMRSIIEREIAQIETDVLAPTDSQG</sequence>
<dbReference type="RefSeq" id="WP_064122551.1">
    <property type="nucleotide sequence ID" value="NZ_CP015243.1"/>
</dbReference>
<keyword evidence="2" id="KW-0805">Transcription regulation</keyword>
<protein>
    <recommendedName>
        <fullName evidence="4">HTH lysR-type domain-containing protein</fullName>
    </recommendedName>
</protein>
<dbReference type="PROSITE" id="PS50931">
    <property type="entry name" value="HTH_LYSR"/>
    <property type="match status" value="1"/>
</dbReference>
<dbReference type="Gene3D" id="1.10.10.10">
    <property type="entry name" value="Winged helix-like DNA-binding domain superfamily/Winged helix DNA-binding domain"/>
    <property type="match status" value="1"/>
</dbReference>
<evidence type="ECO:0000259" key="4">
    <source>
        <dbReference type="PROSITE" id="PS50931"/>
    </source>
</evidence>